<dbReference type="SMART" id="SM00382">
    <property type="entry name" value="AAA"/>
    <property type="match status" value="1"/>
</dbReference>
<proteinExistence type="predicted"/>
<sequence>MTRAAATAATGTMIAAEGLTRRFGSFTAVDGVALAVAAGEVFGLLGANGAGKTTTIRMLCGLLPPTAGSMEVAGVDMVRHPRRARARIGYLAQRFALYGELSTAENLALQAGLYGLTGRRRRERLAWGLEHMGLAEHGRTLARDLPLGFQRRLSLAAALLHQPDVLFLDEPTSGVDPLARQQFWELIYELAEGGMGILVTTHYMDEAAFCDRLALMDAGRIVAEGSPAELVARPLPTPILEVRMARCNECAGALARWEEVREVIPHAGSLRVRLEPGADPAAVRARIAALARERGLELERVAAAEPDLEDVFVAVLEGQ</sequence>
<dbReference type="InterPro" id="IPR003593">
    <property type="entry name" value="AAA+_ATPase"/>
</dbReference>
<keyword evidence="2 4" id="KW-0067">ATP-binding</keyword>
<organism evidence="4 5">
    <name type="scientific">Thioalbus denitrificans</name>
    <dbReference type="NCBI Taxonomy" id="547122"/>
    <lineage>
        <taxon>Bacteria</taxon>
        <taxon>Pseudomonadati</taxon>
        <taxon>Pseudomonadota</taxon>
        <taxon>Gammaproteobacteria</taxon>
        <taxon>Chromatiales</taxon>
        <taxon>Ectothiorhodospiraceae</taxon>
        <taxon>Thioalbus</taxon>
    </lineage>
</organism>
<dbReference type="GO" id="GO:0005524">
    <property type="term" value="F:ATP binding"/>
    <property type="evidence" value="ECO:0007669"/>
    <property type="project" value="UniProtKB-KW"/>
</dbReference>
<dbReference type="Gene3D" id="3.40.50.300">
    <property type="entry name" value="P-loop containing nucleotide triphosphate hydrolases"/>
    <property type="match status" value="1"/>
</dbReference>
<protein>
    <submittedName>
        <fullName evidence="4">ABC-2 type transport system ATP-binding protein</fullName>
    </submittedName>
</protein>
<dbReference type="PROSITE" id="PS50893">
    <property type="entry name" value="ABC_TRANSPORTER_2"/>
    <property type="match status" value="1"/>
</dbReference>
<evidence type="ECO:0000256" key="1">
    <source>
        <dbReference type="ARBA" id="ARBA00022741"/>
    </source>
</evidence>
<dbReference type="GO" id="GO:0016887">
    <property type="term" value="F:ATP hydrolysis activity"/>
    <property type="evidence" value="ECO:0007669"/>
    <property type="project" value="InterPro"/>
</dbReference>
<keyword evidence="1" id="KW-0547">Nucleotide-binding</keyword>
<evidence type="ECO:0000313" key="5">
    <source>
        <dbReference type="Proteomes" id="UP000252707"/>
    </source>
</evidence>
<dbReference type="PANTHER" id="PTHR43038">
    <property type="entry name" value="ATP-BINDING CASSETTE, SUB-FAMILY H, MEMBER 1"/>
    <property type="match status" value="1"/>
</dbReference>
<dbReference type="InterPro" id="IPR003439">
    <property type="entry name" value="ABC_transporter-like_ATP-bd"/>
</dbReference>
<dbReference type="InterPro" id="IPR027417">
    <property type="entry name" value="P-loop_NTPase"/>
</dbReference>
<dbReference type="RefSeq" id="WP_245937323.1">
    <property type="nucleotide sequence ID" value="NZ_QPJY01000016.1"/>
</dbReference>
<feature type="domain" description="ABC transporter" evidence="3">
    <location>
        <begin position="14"/>
        <end position="243"/>
    </location>
</feature>
<dbReference type="Proteomes" id="UP000252707">
    <property type="component" value="Unassembled WGS sequence"/>
</dbReference>
<accession>A0A369BUT1</accession>
<evidence type="ECO:0000313" key="4">
    <source>
        <dbReference type="EMBL" id="RCX24765.1"/>
    </source>
</evidence>
<dbReference type="Pfam" id="PF00005">
    <property type="entry name" value="ABC_tran"/>
    <property type="match status" value="1"/>
</dbReference>
<evidence type="ECO:0000259" key="3">
    <source>
        <dbReference type="PROSITE" id="PS50893"/>
    </source>
</evidence>
<name>A0A369BUT1_9GAMM</name>
<reference evidence="4 5" key="1">
    <citation type="submission" date="2018-07" db="EMBL/GenBank/DDBJ databases">
        <title>Genomic Encyclopedia of Type Strains, Phase IV (KMG-IV): sequencing the most valuable type-strain genomes for metagenomic binning, comparative biology and taxonomic classification.</title>
        <authorList>
            <person name="Goeker M."/>
        </authorList>
    </citation>
    <scope>NUCLEOTIDE SEQUENCE [LARGE SCALE GENOMIC DNA]</scope>
    <source>
        <strain evidence="4 5">DSM 26407</strain>
    </source>
</reference>
<gene>
    <name evidence="4" type="ORF">DFQ59_11651</name>
</gene>
<dbReference type="AlphaFoldDB" id="A0A369BUT1"/>
<dbReference type="SUPFAM" id="SSF52540">
    <property type="entry name" value="P-loop containing nucleoside triphosphate hydrolases"/>
    <property type="match status" value="1"/>
</dbReference>
<dbReference type="PANTHER" id="PTHR43038:SF3">
    <property type="entry name" value="ABC TRANSPORTER G FAMILY MEMBER 20 ISOFORM X1"/>
    <property type="match status" value="1"/>
</dbReference>
<keyword evidence="5" id="KW-1185">Reference proteome</keyword>
<evidence type="ECO:0000256" key="2">
    <source>
        <dbReference type="ARBA" id="ARBA00022840"/>
    </source>
</evidence>
<dbReference type="EMBL" id="QPJY01000016">
    <property type="protein sequence ID" value="RCX24765.1"/>
    <property type="molecule type" value="Genomic_DNA"/>
</dbReference>
<comment type="caution">
    <text evidence="4">The sequence shown here is derived from an EMBL/GenBank/DDBJ whole genome shotgun (WGS) entry which is preliminary data.</text>
</comment>